<dbReference type="InterPro" id="IPR045113">
    <property type="entry name" value="Rpb7-like"/>
</dbReference>
<dbReference type="GO" id="GO:0005736">
    <property type="term" value="C:RNA polymerase I complex"/>
    <property type="evidence" value="ECO:0007669"/>
    <property type="project" value="TreeGrafter"/>
</dbReference>
<dbReference type="GO" id="GO:0006352">
    <property type="term" value="P:DNA-templated transcription initiation"/>
    <property type="evidence" value="ECO:0007669"/>
    <property type="project" value="InterPro"/>
</dbReference>
<name>A0AAD7UDE4_9STRA</name>
<protein>
    <recommendedName>
        <fullName evidence="6">RPA43 OB domain-containing protein</fullName>
    </recommendedName>
</protein>
<evidence type="ECO:0000313" key="8">
    <source>
        <dbReference type="Proteomes" id="UP001230188"/>
    </source>
</evidence>
<reference evidence="7" key="1">
    <citation type="submission" date="2023-01" db="EMBL/GenBank/DDBJ databases">
        <title>Metagenome sequencing of chrysophaentin producing Chrysophaeum taylorii.</title>
        <authorList>
            <person name="Davison J."/>
            <person name="Bewley C."/>
        </authorList>
    </citation>
    <scope>NUCLEOTIDE SEQUENCE</scope>
    <source>
        <strain evidence="7">NIES-1699</strain>
    </source>
</reference>
<evidence type="ECO:0000256" key="1">
    <source>
        <dbReference type="ARBA" id="ARBA00004123"/>
    </source>
</evidence>
<organism evidence="7 8">
    <name type="scientific">Chrysophaeum taylorii</name>
    <dbReference type="NCBI Taxonomy" id="2483200"/>
    <lineage>
        <taxon>Eukaryota</taxon>
        <taxon>Sar</taxon>
        <taxon>Stramenopiles</taxon>
        <taxon>Ochrophyta</taxon>
        <taxon>Pelagophyceae</taxon>
        <taxon>Pelagomonadales</taxon>
        <taxon>Pelagomonadaceae</taxon>
        <taxon>Chrysophaeum</taxon>
    </lineage>
</organism>
<dbReference type="PANTHER" id="PTHR12709:SF5">
    <property type="entry name" value="DNA-DIRECTED RNA POLYMERASE I SUBUNIT RPA43"/>
    <property type="match status" value="1"/>
</dbReference>
<dbReference type="PANTHER" id="PTHR12709">
    <property type="entry name" value="DNA-DIRECTED RNA POLYMERASE II, III"/>
    <property type="match status" value="1"/>
</dbReference>
<dbReference type="GO" id="GO:0006362">
    <property type="term" value="P:transcription elongation by RNA polymerase I"/>
    <property type="evidence" value="ECO:0007669"/>
    <property type="project" value="TreeGrafter"/>
</dbReference>
<evidence type="ECO:0000256" key="5">
    <source>
        <dbReference type="SAM" id="MobiDB-lite"/>
    </source>
</evidence>
<evidence type="ECO:0000256" key="2">
    <source>
        <dbReference type="ARBA" id="ARBA00022478"/>
    </source>
</evidence>
<sequence length="206" mass="22648">MTTTPPSSSKKKKRKKSGSPSSFKEVALHARFSLLPHALDDIRIHVFGLLQDALMRYNEQIGGAPIAFSDIGLAPGCRHGRVYGIDPQVAHIFVEVRLKACVFCPEPSQHLVGRVTKVGADFVSLLVYGQFNASIASGNFGDVTYDEATDRWTRTDETVSVQLNTRILFELLRFETQSGILAMEGKFIRVVGQDDAEPSNGHRVGC</sequence>
<accession>A0AAD7UDE4</accession>
<dbReference type="InterPro" id="IPR041178">
    <property type="entry name" value="RPA43_OB"/>
</dbReference>
<keyword evidence="4" id="KW-0539">Nucleus</keyword>
<dbReference type="Gene3D" id="3.30.1490.120">
    <property type="entry name" value="RNA polymerase Rpb7-like, N-terminal domain"/>
    <property type="match status" value="1"/>
</dbReference>
<dbReference type="Gene3D" id="2.40.50.1060">
    <property type="match status" value="1"/>
</dbReference>
<comment type="caution">
    <text evidence="7">The sequence shown here is derived from an EMBL/GenBank/DDBJ whole genome shotgun (WGS) entry which is preliminary data.</text>
</comment>
<dbReference type="Proteomes" id="UP001230188">
    <property type="component" value="Unassembled WGS sequence"/>
</dbReference>
<keyword evidence="2" id="KW-0240">DNA-directed RNA polymerase</keyword>
<dbReference type="Pfam" id="PF17875">
    <property type="entry name" value="RPA43_OB"/>
    <property type="match status" value="1"/>
</dbReference>
<evidence type="ECO:0000259" key="6">
    <source>
        <dbReference type="Pfam" id="PF17875"/>
    </source>
</evidence>
<dbReference type="InterPro" id="IPR036898">
    <property type="entry name" value="RNA_pol_Rpb7-like_N_sf"/>
</dbReference>
<proteinExistence type="predicted"/>
<dbReference type="EMBL" id="JAQMWT010000361">
    <property type="protein sequence ID" value="KAJ8603092.1"/>
    <property type="molecule type" value="Genomic_DNA"/>
</dbReference>
<evidence type="ECO:0000256" key="3">
    <source>
        <dbReference type="ARBA" id="ARBA00023163"/>
    </source>
</evidence>
<feature type="domain" description="RPA43 OB" evidence="6">
    <location>
        <begin position="105"/>
        <end position="147"/>
    </location>
</feature>
<evidence type="ECO:0000256" key="4">
    <source>
        <dbReference type="ARBA" id="ARBA00023242"/>
    </source>
</evidence>
<gene>
    <name evidence="7" type="ORF">CTAYLR_006669</name>
</gene>
<dbReference type="AlphaFoldDB" id="A0AAD7UDE4"/>
<keyword evidence="8" id="KW-1185">Reference proteome</keyword>
<keyword evidence="3" id="KW-0804">Transcription</keyword>
<comment type="subcellular location">
    <subcellularLocation>
        <location evidence="1">Nucleus</location>
    </subcellularLocation>
</comment>
<evidence type="ECO:0000313" key="7">
    <source>
        <dbReference type="EMBL" id="KAJ8603092.1"/>
    </source>
</evidence>
<feature type="region of interest" description="Disordered" evidence="5">
    <location>
        <begin position="1"/>
        <end position="22"/>
    </location>
</feature>